<dbReference type="Proteomes" id="UP000460272">
    <property type="component" value="Unassembled WGS sequence"/>
</dbReference>
<evidence type="ECO:0000313" key="2">
    <source>
        <dbReference type="EMBL" id="TVZ05643.1"/>
    </source>
</evidence>
<dbReference type="AlphaFoldDB" id="A0A6P2C7Y6"/>
<dbReference type="InterPro" id="IPR011048">
    <property type="entry name" value="Haem_d1_sf"/>
</dbReference>
<sequence>MSSVARMPSWDYGVVALRLGKQPSAPVRSRAGAMTAPLPYDAGMRPALMKAGTAAACAVTVGIIGAGCGSGSPHPSTPAGAGPSAFARTGSPTAPPLPTRSLASPACSTVTAPSADLTRVRSAMLPVQGHPFGVAATPDGRWAFVAEPGGIDVLRSGRSLAPAIVRTIPVTGLPLGLTITADGKYLLAANGNGASVISVARAERGTAGAMLGTLTASGGAPNGGDPVDGSAIEAAVSPDGQFAFVTLEYADKAVVFNFGRALRDGFGPADYVGAIPLGQAAVGMAISPDGRWLYATSELGRPPGNSAVRAGALSRPGTLTVIDLRKAETSPASSVVATVDAGCQPVRVITSADGTQVWVTARASDDLLCFSAARLAADPAHALVAVVRVGEAPVGLAAVRGGSLIVVADSNRFGASGATADLDVVDVAAAFSGGKAVVGHIASGAFPREMALLPGGTLLVSNYGSGRLQAVDVPTIPLG</sequence>
<dbReference type="OrthoDB" id="3966221at2"/>
<keyword evidence="3" id="KW-1185">Reference proteome</keyword>
<feature type="region of interest" description="Disordered" evidence="1">
    <location>
        <begin position="70"/>
        <end position="105"/>
    </location>
</feature>
<dbReference type="EMBL" id="RPFW01000002">
    <property type="protein sequence ID" value="TVZ05643.1"/>
    <property type="molecule type" value="Genomic_DNA"/>
</dbReference>
<dbReference type="PANTHER" id="PTHR47197">
    <property type="entry name" value="PROTEIN NIRF"/>
    <property type="match status" value="1"/>
</dbReference>
<dbReference type="InterPro" id="IPR011044">
    <property type="entry name" value="Quino_amine_DH_bsu"/>
</dbReference>
<dbReference type="InterPro" id="IPR051200">
    <property type="entry name" value="Host-pathogen_enzymatic-act"/>
</dbReference>
<protein>
    <submittedName>
        <fullName evidence="2">YncE family protein</fullName>
    </submittedName>
</protein>
<comment type="caution">
    <text evidence="2">The sequence shown here is derived from an EMBL/GenBank/DDBJ whole genome shotgun (WGS) entry which is preliminary data.</text>
</comment>
<accession>A0A6P2C7Y6</accession>
<dbReference type="SUPFAM" id="SSF50969">
    <property type="entry name" value="YVTN repeat-like/Quinoprotein amine dehydrogenase"/>
    <property type="match status" value="1"/>
</dbReference>
<evidence type="ECO:0000313" key="3">
    <source>
        <dbReference type="Proteomes" id="UP000460272"/>
    </source>
</evidence>
<evidence type="ECO:0000256" key="1">
    <source>
        <dbReference type="SAM" id="MobiDB-lite"/>
    </source>
</evidence>
<dbReference type="PANTHER" id="PTHR47197:SF3">
    <property type="entry name" value="DIHYDRO-HEME D1 DEHYDROGENASE"/>
    <property type="match status" value="1"/>
</dbReference>
<dbReference type="Pfam" id="PF10282">
    <property type="entry name" value="Lactonase"/>
    <property type="match status" value="1"/>
</dbReference>
<dbReference type="InterPro" id="IPR015943">
    <property type="entry name" value="WD40/YVTN_repeat-like_dom_sf"/>
</dbReference>
<organism evidence="2 3">
    <name type="scientific">Trebonia kvetii</name>
    <dbReference type="NCBI Taxonomy" id="2480626"/>
    <lineage>
        <taxon>Bacteria</taxon>
        <taxon>Bacillati</taxon>
        <taxon>Actinomycetota</taxon>
        <taxon>Actinomycetes</taxon>
        <taxon>Streptosporangiales</taxon>
        <taxon>Treboniaceae</taxon>
        <taxon>Trebonia</taxon>
    </lineage>
</organism>
<gene>
    <name evidence="2" type="ORF">EAS64_14150</name>
</gene>
<proteinExistence type="predicted"/>
<dbReference type="Gene3D" id="2.130.10.10">
    <property type="entry name" value="YVTN repeat-like/Quinoprotein amine dehydrogenase"/>
    <property type="match status" value="2"/>
</dbReference>
<dbReference type="InterPro" id="IPR019405">
    <property type="entry name" value="Lactonase_7-beta_prop"/>
</dbReference>
<reference evidence="2 3" key="1">
    <citation type="submission" date="2018-11" db="EMBL/GenBank/DDBJ databases">
        <title>Trebonia kvetii gen.nov., sp.nov., a novel acidophilic actinobacterium, and proposal of the new actinobacterial family Treboniaceae fam. nov.</title>
        <authorList>
            <person name="Rapoport D."/>
            <person name="Sagova-Mareckova M."/>
            <person name="Sedlacek I."/>
            <person name="Provaznik J."/>
            <person name="Kralova S."/>
            <person name="Pavlinic D."/>
            <person name="Benes V."/>
            <person name="Kopecky J."/>
        </authorList>
    </citation>
    <scope>NUCLEOTIDE SEQUENCE [LARGE SCALE GENOMIC DNA]</scope>
    <source>
        <strain evidence="2 3">15Tr583</strain>
    </source>
</reference>
<name>A0A6P2C7Y6_9ACTN</name>
<dbReference type="SUPFAM" id="SSF51004">
    <property type="entry name" value="C-terminal (heme d1) domain of cytochrome cd1-nitrite reductase"/>
    <property type="match status" value="1"/>
</dbReference>